<proteinExistence type="predicted"/>
<gene>
    <name evidence="1" type="ORF">QJT81_12805</name>
</gene>
<dbReference type="AlphaFoldDB" id="A0AA95KMD3"/>
<evidence type="ECO:0000313" key="1">
    <source>
        <dbReference type="EMBL" id="WGZ92732.1"/>
    </source>
</evidence>
<reference evidence="1" key="1">
    <citation type="journal article" date="2023" name="Int. J. Mol. Sci.">
        <title>Metagenomics Revealed a New Genus 'Candidatus Thiocaldithrix dubininis' gen. nov., sp. nov. and a New Species 'Candidatus Thiothrix putei' sp. nov. in the Family Thiotrichaceae, Some Members of Which Have Traits of Both Na+- and H+-Motive Energetics.</title>
        <authorList>
            <person name="Ravin N.V."/>
            <person name="Muntyan M.S."/>
            <person name="Smolyakov D.D."/>
            <person name="Rudenko T.S."/>
            <person name="Beletsky A.V."/>
            <person name="Mardanov A.V."/>
            <person name="Grabovich M.Y."/>
        </authorList>
    </citation>
    <scope>NUCLEOTIDE SEQUENCE</scope>
    <source>
        <strain evidence="1">GKL-02</strain>
    </source>
</reference>
<organism evidence="1">
    <name type="scientific">Candidatus Thiothrix putei</name>
    <dbReference type="NCBI Taxonomy" id="3080811"/>
    <lineage>
        <taxon>Bacteria</taxon>
        <taxon>Pseudomonadati</taxon>
        <taxon>Pseudomonadota</taxon>
        <taxon>Gammaproteobacteria</taxon>
        <taxon>Thiotrichales</taxon>
        <taxon>Thiotrichaceae</taxon>
        <taxon>Thiothrix</taxon>
    </lineage>
</organism>
<dbReference type="KEGG" id="tput:QJT81_12805"/>
<reference evidence="1" key="2">
    <citation type="submission" date="2023-04" db="EMBL/GenBank/DDBJ databases">
        <authorList>
            <person name="Beletskiy A.V."/>
            <person name="Mardanov A.V."/>
            <person name="Ravin N.V."/>
        </authorList>
    </citation>
    <scope>NUCLEOTIDE SEQUENCE</scope>
    <source>
        <strain evidence="1">GKL-02</strain>
    </source>
</reference>
<dbReference type="Proteomes" id="UP001301326">
    <property type="component" value="Chromosome"/>
</dbReference>
<sequence>MKKIGMDIHKVGMIPAKADVEAQEKFLENELKPRIQEANAGADKPLACHWLMRVCHSLARR</sequence>
<accession>A0AA95KMD3</accession>
<dbReference type="EMBL" id="CP124756">
    <property type="protein sequence ID" value="WGZ92732.1"/>
    <property type="molecule type" value="Genomic_DNA"/>
</dbReference>
<name>A0AA95KMD3_9GAMM</name>
<protein>
    <submittedName>
        <fullName evidence="1">Uncharacterized protein</fullName>
    </submittedName>
</protein>